<evidence type="ECO:0000313" key="2">
    <source>
        <dbReference type="Proteomes" id="UP000201248"/>
    </source>
</evidence>
<dbReference type="KEGG" id="vg:29124665"/>
<dbReference type="Proteomes" id="UP000201248">
    <property type="component" value="Segment"/>
</dbReference>
<evidence type="ECO:0008006" key="3">
    <source>
        <dbReference type="Google" id="ProtNLM"/>
    </source>
</evidence>
<reference evidence="2" key="1">
    <citation type="submission" date="2016-06" db="EMBL/GenBank/DDBJ databases">
        <authorList>
            <person name="Kjaerup R.B."/>
            <person name="Dalgaard T.S."/>
            <person name="Juul-Madsen H.R."/>
        </authorList>
    </citation>
    <scope>NUCLEOTIDE SEQUENCE [LARGE SCALE GENOMIC DNA]</scope>
</reference>
<evidence type="ECO:0000313" key="1">
    <source>
        <dbReference type="EMBL" id="AMS02355.1"/>
    </source>
</evidence>
<gene>
    <name evidence="1" type="primary">63</name>
    <name evidence="1" type="ORF">SEA_HOTOROBO_63</name>
</gene>
<sequence length="107" mass="12616">MSSFQEDIMTSEVHFPAREFFYTVQQVALMLDCSRSYLEERVLYFAGRSTGSMKGRIRVVNISAPDEKPIWRVSETDFKLWLKTKGIRFSEQRNARLMAKKRPQRFG</sequence>
<accession>A0A142K8C2</accession>
<name>A0A142K8C2_9CAUD</name>
<dbReference type="RefSeq" id="YP_009301013.1">
    <property type="nucleotide sequence ID" value="NC_031229.1"/>
</dbReference>
<organism evidence="1 2">
    <name type="scientific">Gordonia phage Hotorobo</name>
    <dbReference type="NCBI Taxonomy" id="1821554"/>
    <lineage>
        <taxon>Viruses</taxon>
        <taxon>Duplodnaviria</taxon>
        <taxon>Heunggongvirae</taxon>
        <taxon>Uroviricota</taxon>
        <taxon>Caudoviricetes</taxon>
        <taxon>Montyvirus</taxon>
        <taxon>Montyvirus monty</taxon>
    </lineage>
</organism>
<dbReference type="GeneID" id="29124665"/>
<proteinExistence type="predicted"/>
<dbReference type="OrthoDB" id="22949at10239"/>
<protein>
    <recommendedName>
        <fullName evidence="3">Helix-turn-helix DNA binding protein</fullName>
    </recommendedName>
</protein>
<dbReference type="EMBL" id="KU963245">
    <property type="protein sequence ID" value="AMS02355.1"/>
    <property type="molecule type" value="Genomic_DNA"/>
</dbReference>